<accession>A0A081C1S3</accession>
<evidence type="ECO:0000313" key="2">
    <source>
        <dbReference type="Proteomes" id="UP000030661"/>
    </source>
</evidence>
<dbReference type="AlphaFoldDB" id="A0A081C1S3"/>
<protein>
    <submittedName>
        <fullName evidence="1">Uncharacterized protein</fullName>
    </submittedName>
</protein>
<dbReference type="Proteomes" id="UP000030661">
    <property type="component" value="Unassembled WGS sequence"/>
</dbReference>
<reference evidence="1" key="1">
    <citation type="journal article" date="2015" name="PeerJ">
        <title>First genomic representation of candidate bacterial phylum KSB3 points to enhanced environmental sensing as a trigger of wastewater bulking.</title>
        <authorList>
            <person name="Sekiguchi Y."/>
            <person name="Ohashi A."/>
            <person name="Parks D.H."/>
            <person name="Yamauchi T."/>
            <person name="Tyson G.W."/>
            <person name="Hugenholtz P."/>
        </authorList>
    </citation>
    <scope>NUCLEOTIDE SEQUENCE [LARGE SCALE GENOMIC DNA]</scope>
</reference>
<gene>
    <name evidence="1" type="ORF">U27_05502</name>
</gene>
<dbReference type="HOGENOM" id="CLU_1764418_0_0_0"/>
<keyword evidence="2" id="KW-1185">Reference proteome</keyword>
<sequence length="147" mass="17048">MKRIGTKLVFQIAVVLFVVMALFAVYGVHQQWQRYTEFLQEKEENTMKSLALILSNLLFDLERERIDNVIQSYLSAPDILAIKIDEQNVPSHYFGKLPNSQQINNFLEERVSPSEYLEDIVHTVELTHAEQTLATLEVVFSRQFGTE</sequence>
<evidence type="ECO:0000313" key="1">
    <source>
        <dbReference type="EMBL" id="GAK58528.1"/>
    </source>
</evidence>
<organism evidence="1">
    <name type="scientific">Vecturithrix granuli</name>
    <dbReference type="NCBI Taxonomy" id="1499967"/>
    <lineage>
        <taxon>Bacteria</taxon>
        <taxon>Candidatus Moduliflexota</taxon>
        <taxon>Candidatus Vecturitrichia</taxon>
        <taxon>Candidatus Vecturitrichales</taxon>
        <taxon>Candidatus Vecturitrichaceae</taxon>
        <taxon>Candidatus Vecturithrix</taxon>
    </lineage>
</organism>
<dbReference type="EMBL" id="DF820467">
    <property type="protein sequence ID" value="GAK58528.1"/>
    <property type="molecule type" value="Genomic_DNA"/>
</dbReference>
<proteinExistence type="predicted"/>
<name>A0A081C1S3_VECG1</name>
<dbReference type="STRING" id="1499967.U27_05502"/>